<dbReference type="CDD" id="cd06260">
    <property type="entry name" value="DUF820-like"/>
    <property type="match status" value="1"/>
</dbReference>
<accession>A0AAV5AQX1</accession>
<dbReference type="Proteomes" id="UP001207736">
    <property type="component" value="Unassembled WGS sequence"/>
</dbReference>
<dbReference type="EMBL" id="BQKB01000018">
    <property type="protein sequence ID" value="GJM52757.1"/>
    <property type="molecule type" value="Genomic_DNA"/>
</dbReference>
<dbReference type="PANTHER" id="PTHR34107">
    <property type="entry name" value="SLL0198 PROTEIN-RELATED"/>
    <property type="match status" value="1"/>
</dbReference>
<reference evidence="2 5" key="1">
    <citation type="submission" date="2021-11" db="EMBL/GenBank/DDBJ databases">
        <title>Draft genome sequence of Capnocytophaga sp. strain KC07075 isolated from cat oral cavity.</title>
        <authorList>
            <person name="Suzuki M."/>
            <person name="Imaoka K."/>
            <person name="Kimura M."/>
            <person name="Morikawa S."/>
            <person name="Maeda K."/>
        </authorList>
    </citation>
    <scope>NUCLEOTIDE SEQUENCE</scope>
    <source>
        <strain evidence="2">KC07075</strain>
        <strain evidence="3 5">KC07079</strain>
    </source>
</reference>
<dbReference type="PANTHER" id="PTHR34107:SF4">
    <property type="entry name" value="SLL1222 PROTEIN"/>
    <property type="match status" value="1"/>
</dbReference>
<dbReference type="InterPro" id="IPR011335">
    <property type="entry name" value="Restrct_endonuc-II-like"/>
</dbReference>
<dbReference type="Pfam" id="PF05685">
    <property type="entry name" value="Uma2"/>
    <property type="match status" value="1"/>
</dbReference>
<dbReference type="InterPro" id="IPR008538">
    <property type="entry name" value="Uma2"/>
</dbReference>
<evidence type="ECO:0000313" key="4">
    <source>
        <dbReference type="Proteomes" id="UP001207736"/>
    </source>
</evidence>
<gene>
    <name evidence="2" type="ORF">RCZ15_06670</name>
    <name evidence="3" type="ORF">RCZ16_10740</name>
</gene>
<proteinExistence type="predicted"/>
<dbReference type="Proteomes" id="UP001208692">
    <property type="component" value="Unassembled WGS sequence"/>
</dbReference>
<dbReference type="InterPro" id="IPR012296">
    <property type="entry name" value="Nuclease_put_TT1808"/>
</dbReference>
<dbReference type="Gene3D" id="3.90.1570.10">
    <property type="entry name" value="tt1808, chain A"/>
    <property type="match status" value="1"/>
</dbReference>
<organism evidence="2 4">
    <name type="scientific">Capnocytophaga catalasegens</name>
    <dbReference type="NCBI Taxonomy" id="1004260"/>
    <lineage>
        <taxon>Bacteria</taxon>
        <taxon>Pseudomonadati</taxon>
        <taxon>Bacteroidota</taxon>
        <taxon>Flavobacteriia</taxon>
        <taxon>Flavobacteriales</taxon>
        <taxon>Flavobacteriaceae</taxon>
        <taxon>Capnocytophaga</taxon>
    </lineage>
</organism>
<keyword evidence="5" id="KW-1185">Reference proteome</keyword>
<dbReference type="RefSeq" id="WP_264846162.1">
    <property type="nucleotide sequence ID" value="NZ_BPMA01000018.1"/>
</dbReference>
<dbReference type="EMBL" id="BQKA01000012">
    <property type="protein sequence ID" value="GJM49692.1"/>
    <property type="molecule type" value="Genomic_DNA"/>
</dbReference>
<name>A0AAV5AQX1_9FLAO</name>
<evidence type="ECO:0000313" key="2">
    <source>
        <dbReference type="EMBL" id="GJM49692.1"/>
    </source>
</evidence>
<feature type="domain" description="Putative restriction endonuclease" evidence="1">
    <location>
        <begin position="21"/>
        <end position="189"/>
    </location>
</feature>
<dbReference type="SUPFAM" id="SSF52980">
    <property type="entry name" value="Restriction endonuclease-like"/>
    <property type="match status" value="1"/>
</dbReference>
<protein>
    <recommendedName>
        <fullName evidence="1">Putative restriction endonuclease domain-containing protein</fullName>
    </recommendedName>
</protein>
<evidence type="ECO:0000259" key="1">
    <source>
        <dbReference type="Pfam" id="PF05685"/>
    </source>
</evidence>
<dbReference type="AlphaFoldDB" id="A0AAV5AQX1"/>
<evidence type="ECO:0000313" key="3">
    <source>
        <dbReference type="EMBL" id="GJM52757.1"/>
    </source>
</evidence>
<sequence>MKTITDINQLDMNGVYTYADYLLWRFQERVELFKGKIFKMSPAPNTKHQRISKNLNGELYPFFKGKTCQLFAAPFDVRLPQKSKKDEQIYTVVQPDLCVICDPNKLDEHGCIGAPDLIIEILSPGNSKKEMKNKYELYQEAGVREYWIVEPEYENVLIYVLKNGKYTSLPPVVMDDIITSEVFSGLKINTKDIFT</sequence>
<evidence type="ECO:0000313" key="5">
    <source>
        <dbReference type="Proteomes" id="UP001208692"/>
    </source>
</evidence>
<comment type="caution">
    <text evidence="2">The sequence shown here is derived from an EMBL/GenBank/DDBJ whole genome shotgun (WGS) entry which is preliminary data.</text>
</comment>